<dbReference type="AlphaFoldDB" id="A0A4Q9MKW3"/>
<accession>A0A4Q9MKW3</accession>
<dbReference type="Proteomes" id="UP000292957">
    <property type="component" value="Unassembled WGS sequence"/>
</dbReference>
<keyword evidence="1" id="KW-0472">Membrane</keyword>
<organism evidence="2">
    <name type="scientific">Dichomitus squalens</name>
    <dbReference type="NCBI Taxonomy" id="114155"/>
    <lineage>
        <taxon>Eukaryota</taxon>
        <taxon>Fungi</taxon>
        <taxon>Dikarya</taxon>
        <taxon>Basidiomycota</taxon>
        <taxon>Agaricomycotina</taxon>
        <taxon>Agaricomycetes</taxon>
        <taxon>Polyporales</taxon>
        <taxon>Polyporaceae</taxon>
        <taxon>Dichomitus</taxon>
    </lineage>
</organism>
<protein>
    <submittedName>
        <fullName evidence="2">Uncharacterized protein</fullName>
    </submittedName>
</protein>
<keyword evidence="1" id="KW-0812">Transmembrane</keyword>
<gene>
    <name evidence="2" type="ORF">BD311DRAFT_758659</name>
</gene>
<reference evidence="2" key="1">
    <citation type="submission" date="2019-01" db="EMBL/GenBank/DDBJ databases">
        <title>Draft genome sequences of three monokaryotic isolates of the white-rot basidiomycete fungus Dichomitus squalens.</title>
        <authorList>
            <consortium name="DOE Joint Genome Institute"/>
            <person name="Lopez S.C."/>
            <person name="Andreopoulos B."/>
            <person name="Pangilinan J."/>
            <person name="Lipzen A."/>
            <person name="Riley R."/>
            <person name="Ahrendt S."/>
            <person name="Ng V."/>
            <person name="Barry K."/>
            <person name="Daum C."/>
            <person name="Grigoriev I.V."/>
            <person name="Hilden K.S."/>
            <person name="Makela M.R."/>
            <person name="de Vries R.P."/>
        </authorList>
    </citation>
    <scope>NUCLEOTIDE SEQUENCE [LARGE SCALE GENOMIC DNA]</scope>
    <source>
        <strain evidence="2">OM18370.1</strain>
    </source>
</reference>
<sequence>MIASDSLVLCVTWYRTYGTAKPTLHSLGKKTFASILFLDGTTCFLLLLLSNVLRMTFTLVDSEHNAVINDPLTAAAVLERSLSPIFTSRFLIDLQKAQRKLEASSRSVSLGELAF</sequence>
<keyword evidence="1" id="KW-1133">Transmembrane helix</keyword>
<dbReference type="EMBL" id="ML143423">
    <property type="protein sequence ID" value="TBU28234.1"/>
    <property type="molecule type" value="Genomic_DNA"/>
</dbReference>
<evidence type="ECO:0000313" key="2">
    <source>
        <dbReference type="EMBL" id="TBU28234.1"/>
    </source>
</evidence>
<evidence type="ECO:0000256" key="1">
    <source>
        <dbReference type="SAM" id="Phobius"/>
    </source>
</evidence>
<feature type="transmembrane region" description="Helical" evidence="1">
    <location>
        <begin position="31"/>
        <end position="49"/>
    </location>
</feature>
<proteinExistence type="predicted"/>
<name>A0A4Q9MKW3_9APHY</name>